<feature type="transmembrane region" description="Helical" evidence="4">
    <location>
        <begin position="320"/>
        <end position="343"/>
    </location>
</feature>
<dbReference type="InterPro" id="IPR001199">
    <property type="entry name" value="Cyt_B5-like_heme/steroid-bd"/>
</dbReference>
<dbReference type="GO" id="GO:0020037">
    <property type="term" value="F:heme binding"/>
    <property type="evidence" value="ECO:0007669"/>
    <property type="project" value="UniProtKB-UniRule"/>
</dbReference>
<dbReference type="Pfam" id="PF00173">
    <property type="entry name" value="Cyt-b5"/>
    <property type="match status" value="1"/>
</dbReference>
<keyword evidence="6" id="KW-1185">Reference proteome</keyword>
<dbReference type="GeneID" id="114239785"/>
<gene>
    <name evidence="7" type="primary">LOC114239785</name>
</gene>
<keyword evidence="3 4" id="KW-0408">Iron</keyword>
<dbReference type="Proteomes" id="UP000504629">
    <property type="component" value="Unplaced"/>
</dbReference>
<dbReference type="InterPro" id="IPR018506">
    <property type="entry name" value="Cyt_B5_heme-BS"/>
</dbReference>
<proteinExistence type="inferred from homology"/>
<dbReference type="InterPro" id="IPR005804">
    <property type="entry name" value="FA_desaturase_dom"/>
</dbReference>
<keyword evidence="2 4" id="KW-0479">Metal-binding</keyword>
<feature type="transmembrane region" description="Helical" evidence="4">
    <location>
        <begin position="276"/>
        <end position="300"/>
    </location>
</feature>
<feature type="transmembrane region" description="Helical" evidence="4">
    <location>
        <begin position="164"/>
        <end position="184"/>
    </location>
</feature>
<evidence type="ECO:0000256" key="1">
    <source>
        <dbReference type="ARBA" id="ARBA00022617"/>
    </source>
</evidence>
<sequence>MAAPLSVSHKGSLQNLQSPLALIMALNTDRRQISFPQLKYPPFRDDELKSTIRWIKGKQILDGAEGLWRIHDGLYDLTEFIPSHPGGAQWIQFTKGTDITEQFETHHLKGIAESLLPKYFVRKTTAHRNQPFTFHEDGFYKTLKVKIIEKLQEIPPDLRKKSDYVSDSLLIAFLIVTPLCSWAWTQNAIIGAALTILDAYILTSLTICAHNYFHRADNWRMYLFNISGLSYADWRISHSMSHHIYTNTVYDVEISMAEPFLQYLPRRDKSIWAQMAAFYWPIIHSFSIIGMAVSMYLSALQNPKESTLEWSNLLVLFGPVWMYFLGGLSLAWTLALWFVMTLLTSLQFVMFGLTAGHHSHLNFFEGDTPRSESIDWGIHQLDTVVERIDTPHDHFKSLTRFGDHALHHLFPTLDHAELKYLYPILIQHCEKFESKLRVTNFYSSLISHCKQLIRKKPNDFRGSYLRLSRDISLRKLGF</sequence>
<keyword evidence="4" id="KW-0812">Transmembrane</keyword>
<reference evidence="7" key="1">
    <citation type="submission" date="2025-08" db="UniProtKB">
        <authorList>
            <consortium name="RefSeq"/>
        </authorList>
    </citation>
    <scope>IDENTIFICATION</scope>
    <source>
        <tissue evidence="7">Silk gland</tissue>
    </source>
</reference>
<organism evidence="6 7">
    <name type="scientific">Bombyx mandarina</name>
    <name type="common">Wild silk moth</name>
    <name type="synonym">Wild silkworm</name>
    <dbReference type="NCBI Taxonomy" id="7092"/>
    <lineage>
        <taxon>Eukaryota</taxon>
        <taxon>Metazoa</taxon>
        <taxon>Ecdysozoa</taxon>
        <taxon>Arthropoda</taxon>
        <taxon>Hexapoda</taxon>
        <taxon>Insecta</taxon>
        <taxon>Pterygota</taxon>
        <taxon>Neoptera</taxon>
        <taxon>Endopterygota</taxon>
        <taxon>Lepidoptera</taxon>
        <taxon>Glossata</taxon>
        <taxon>Ditrysia</taxon>
        <taxon>Bombycoidea</taxon>
        <taxon>Bombycidae</taxon>
        <taxon>Bombycinae</taxon>
        <taxon>Bombyx</taxon>
    </lineage>
</organism>
<evidence type="ECO:0000313" key="6">
    <source>
        <dbReference type="Proteomes" id="UP000504629"/>
    </source>
</evidence>
<accession>A0A6J2J9K1</accession>
<dbReference type="AlphaFoldDB" id="A0A6J2J9K1"/>
<dbReference type="SMART" id="SM01117">
    <property type="entry name" value="Cyt-b5"/>
    <property type="match status" value="1"/>
</dbReference>
<comment type="similarity">
    <text evidence="4">Belongs to the cytochrome b5 family.</text>
</comment>
<dbReference type="Pfam" id="PF00487">
    <property type="entry name" value="FA_desaturase"/>
    <property type="match status" value="1"/>
</dbReference>
<keyword evidence="4" id="KW-1133">Transmembrane helix</keyword>
<dbReference type="PANTHER" id="PTHR16740:SF1">
    <property type="entry name" value="CYTOCHROME B5-RELATED PROTEIN-RELATED"/>
    <property type="match status" value="1"/>
</dbReference>
<dbReference type="InterPro" id="IPR036400">
    <property type="entry name" value="Cyt_B5-like_heme/steroid_sf"/>
</dbReference>
<dbReference type="Gene3D" id="3.10.120.10">
    <property type="entry name" value="Cytochrome b5-like heme/steroid binding domain"/>
    <property type="match status" value="1"/>
</dbReference>
<dbReference type="PROSITE" id="PS50255">
    <property type="entry name" value="CYTOCHROME_B5_2"/>
    <property type="match status" value="1"/>
</dbReference>
<dbReference type="PROSITE" id="PS00191">
    <property type="entry name" value="CYTOCHROME_B5_1"/>
    <property type="match status" value="1"/>
</dbReference>
<dbReference type="PANTHER" id="PTHR16740">
    <property type="entry name" value="CYTOCHROME B5-RELATED PROTEIN-RELATED"/>
    <property type="match status" value="1"/>
</dbReference>
<evidence type="ECO:0000256" key="4">
    <source>
        <dbReference type="RuleBase" id="RU362121"/>
    </source>
</evidence>
<feature type="domain" description="Cytochrome b5 heme-binding" evidence="5">
    <location>
        <begin position="62"/>
        <end position="125"/>
    </location>
</feature>
<keyword evidence="1 4" id="KW-0349">Heme</keyword>
<comment type="caution">
    <text evidence="4">Lacks conserved residue(s) required for the propagation of feature annotation.</text>
</comment>
<dbReference type="KEGG" id="bman:114239785"/>
<dbReference type="RefSeq" id="XP_028025968.1">
    <property type="nucleotide sequence ID" value="XM_028170167.1"/>
</dbReference>
<dbReference type="GO" id="GO:0006629">
    <property type="term" value="P:lipid metabolic process"/>
    <property type="evidence" value="ECO:0007669"/>
    <property type="project" value="InterPro"/>
</dbReference>
<evidence type="ECO:0000256" key="2">
    <source>
        <dbReference type="ARBA" id="ARBA00022723"/>
    </source>
</evidence>
<evidence type="ECO:0000259" key="5">
    <source>
        <dbReference type="PROSITE" id="PS50255"/>
    </source>
</evidence>
<evidence type="ECO:0000313" key="7">
    <source>
        <dbReference type="RefSeq" id="XP_028025968.1"/>
    </source>
</evidence>
<dbReference type="SUPFAM" id="SSF55856">
    <property type="entry name" value="Cytochrome b5-like heme/steroid binding domain"/>
    <property type="match status" value="1"/>
</dbReference>
<name>A0A6J2J9K1_BOMMA</name>
<dbReference type="GO" id="GO:0046872">
    <property type="term" value="F:metal ion binding"/>
    <property type="evidence" value="ECO:0007669"/>
    <property type="project" value="UniProtKB-UniRule"/>
</dbReference>
<evidence type="ECO:0000256" key="3">
    <source>
        <dbReference type="ARBA" id="ARBA00023004"/>
    </source>
</evidence>
<dbReference type="InterPro" id="IPR053100">
    <property type="entry name" value="Cytochrome_b5-related"/>
</dbReference>
<dbReference type="OrthoDB" id="260519at2759"/>
<feature type="transmembrane region" description="Helical" evidence="4">
    <location>
        <begin position="190"/>
        <end position="213"/>
    </location>
</feature>
<keyword evidence="4" id="KW-0472">Membrane</keyword>
<protein>
    <submittedName>
        <fullName evidence="7">Cytochrome b5-related protein-like isoform X1</fullName>
    </submittedName>
</protein>